<dbReference type="GO" id="GO:0016757">
    <property type="term" value="F:glycosyltransferase activity"/>
    <property type="evidence" value="ECO:0007669"/>
    <property type="project" value="UniProtKB-KW"/>
</dbReference>
<dbReference type="EC" id="2.4.-.-" evidence="1"/>
<accession>A0ABV5XBQ3</accession>
<evidence type="ECO:0000313" key="2">
    <source>
        <dbReference type="Proteomes" id="UP001589587"/>
    </source>
</evidence>
<protein>
    <submittedName>
        <fullName evidence="1">Glycosyltransferase</fullName>
        <ecNumber evidence="1">2.4.-.-</ecNumber>
    </submittedName>
</protein>
<dbReference type="Proteomes" id="UP001589587">
    <property type="component" value="Unassembled WGS sequence"/>
</dbReference>
<dbReference type="SUPFAM" id="SSF53756">
    <property type="entry name" value="UDP-Glycosyltransferase/glycogen phosphorylase"/>
    <property type="match status" value="1"/>
</dbReference>
<evidence type="ECO:0000313" key="1">
    <source>
        <dbReference type="EMBL" id="MFB9779878.1"/>
    </source>
</evidence>
<proteinExistence type="predicted"/>
<dbReference type="RefSeq" id="WP_378374371.1">
    <property type="nucleotide sequence ID" value="NZ_JBHMAS010000018.1"/>
</dbReference>
<keyword evidence="1" id="KW-0808">Transferase</keyword>
<reference evidence="1 2" key="1">
    <citation type="submission" date="2024-09" db="EMBL/GenBank/DDBJ databases">
        <authorList>
            <person name="Sun Q."/>
            <person name="Mori K."/>
        </authorList>
    </citation>
    <scope>NUCLEOTIDE SEQUENCE [LARGE SCALE GENOMIC DNA]</scope>
    <source>
        <strain evidence="1 2">JCM 11411</strain>
    </source>
</reference>
<dbReference type="Gene3D" id="3.40.50.2000">
    <property type="entry name" value="Glycogen Phosphorylase B"/>
    <property type="match status" value="1"/>
</dbReference>
<sequence>MSRQIVVWDPNPFNPYGVEVTRVIADTHESVLRFGRRGQGITHDLVRSVGLLPPPAAGSRSIWVLAQYLAGLAAFVVYATVRRPLVVVCWMNSELERRIIRGLQLSGCRTLVVVHNPVKSRDDADDHPIIRSIRSGASGLLVHDASLRSGVGAYANVLVAAHPAYLAWSESTEGAMRLPRDSSSAALYLGSARADKGFDVLPTLAEDLARLNIRLQCAIGRLTSGENDLLRRSENIDVLAEPATHMSDVDVRRYMESSSVLVAPYRDVTASGTILMALTVGLPVAAFTSDVLLETLSTDSLADTGDTKMLADCAVRASEADRAAVAESARSHDIRATREWALAVSAVLDETIPHVPSTRGANV</sequence>
<keyword evidence="1" id="KW-0328">Glycosyltransferase</keyword>
<keyword evidence="2" id="KW-1185">Reference proteome</keyword>
<comment type="caution">
    <text evidence="1">The sequence shown here is derived from an EMBL/GenBank/DDBJ whole genome shotgun (WGS) entry which is preliminary data.</text>
</comment>
<organism evidence="1 2">
    <name type="scientific">Rhodococcus baikonurensis</name>
    <dbReference type="NCBI Taxonomy" id="172041"/>
    <lineage>
        <taxon>Bacteria</taxon>
        <taxon>Bacillati</taxon>
        <taxon>Actinomycetota</taxon>
        <taxon>Actinomycetes</taxon>
        <taxon>Mycobacteriales</taxon>
        <taxon>Nocardiaceae</taxon>
        <taxon>Rhodococcus</taxon>
        <taxon>Rhodococcus erythropolis group</taxon>
    </lineage>
</organism>
<name>A0ABV5XBQ3_9NOCA</name>
<dbReference type="EMBL" id="JBHMAS010000018">
    <property type="protein sequence ID" value="MFB9779878.1"/>
    <property type="molecule type" value="Genomic_DNA"/>
</dbReference>
<gene>
    <name evidence="1" type="ORF">ACFFQ6_09325</name>
</gene>
<dbReference type="Pfam" id="PF13692">
    <property type="entry name" value="Glyco_trans_1_4"/>
    <property type="match status" value="1"/>
</dbReference>